<dbReference type="InterPro" id="IPR052652">
    <property type="entry name" value="Telomerase_Complex_Comp"/>
</dbReference>
<accession>A0A3P8I484</accession>
<gene>
    <name evidence="2" type="ORF">SMRZ_LOCUS24227</name>
</gene>
<evidence type="ECO:0000313" key="3">
    <source>
        <dbReference type="Proteomes" id="UP000277204"/>
    </source>
</evidence>
<feature type="domain" description="DUF4062" evidence="1">
    <location>
        <begin position="411"/>
        <end position="526"/>
    </location>
</feature>
<protein>
    <recommendedName>
        <fullName evidence="1">DUF4062 domain-containing protein</fullName>
    </recommendedName>
</protein>
<organism evidence="2 3">
    <name type="scientific">Schistosoma margrebowiei</name>
    <dbReference type="NCBI Taxonomy" id="48269"/>
    <lineage>
        <taxon>Eukaryota</taxon>
        <taxon>Metazoa</taxon>
        <taxon>Spiralia</taxon>
        <taxon>Lophotrochozoa</taxon>
        <taxon>Platyhelminthes</taxon>
        <taxon>Trematoda</taxon>
        <taxon>Digenea</taxon>
        <taxon>Strigeidida</taxon>
        <taxon>Schistosomatoidea</taxon>
        <taxon>Schistosomatidae</taxon>
        <taxon>Schistosoma</taxon>
    </lineage>
</organism>
<dbReference type="GO" id="GO:0000722">
    <property type="term" value="P:telomere maintenance via recombination"/>
    <property type="evidence" value="ECO:0007669"/>
    <property type="project" value="TreeGrafter"/>
</dbReference>
<dbReference type="InterPro" id="IPR025139">
    <property type="entry name" value="DUF4062"/>
</dbReference>
<dbReference type="AlphaFoldDB" id="A0A3P8I484"/>
<proteinExistence type="predicted"/>
<dbReference type="Pfam" id="PF13271">
    <property type="entry name" value="DUF4062"/>
    <property type="match status" value="1"/>
</dbReference>
<dbReference type="PANTHER" id="PTHR44791:SF1">
    <property type="entry name" value="TELOMERASE PROTEIN COMPONENT 1"/>
    <property type="match status" value="1"/>
</dbReference>
<sequence>MFIDEHGGSDADVKARIGKAIAAYLQLRNIWKSKQLSTNTKIPAEEEIRKKRWKWIGHTLRKAPNCVTRQALTWNPEGQRKRGRPKNTLRREMEIDMKKMNKNWMELEKEAQDRVGWRMLVGGLCSIGSSRRMWIPYDLETLDRYKNALSTALEVSMKHNLPPICGSTLIICSTSKYVNPSKHRSSKSYIKILGFLLGAMCTSICETPTTYVTVGDQYNLTPIEVVLKKKQTLNNDSKHNESLSKHKNMGILERTKQMYKTRGSLISTPVTTVFEKLYAYRKQFDKIVIFGDCHKEIVDYVTNYRTYIGPLKAIWGNLSGEDIWQVFITWPKSCSKDGWIEFKGCTDQILRYIAEPNEDKLLERIEKIDEIYGLNKNISHHFNLKTKIQENPDNGILSKRDYFRSGWKCCQLFISSTFRDMHAERDLLCGILVPALRRNVALGLRVHLNEIDLRWGVPEPATYNSQALQICLEQAAASDIFVLLLGDRYGCIPDEAVVMSLPESLLSEVCKFYKPGMSMTEMEYHMARQAAISKVPIHERRQQNTISFHEAIRLRICVFIRDSASIE</sequence>
<name>A0A3P8I484_9TREM</name>
<dbReference type="EMBL" id="UZAI01020246">
    <property type="protein sequence ID" value="VDP50436.1"/>
    <property type="molecule type" value="Genomic_DNA"/>
</dbReference>
<keyword evidence="3" id="KW-1185">Reference proteome</keyword>
<evidence type="ECO:0000259" key="1">
    <source>
        <dbReference type="Pfam" id="PF13271"/>
    </source>
</evidence>
<evidence type="ECO:0000313" key="2">
    <source>
        <dbReference type="EMBL" id="VDP50436.1"/>
    </source>
</evidence>
<dbReference type="PANTHER" id="PTHR44791">
    <property type="entry name" value="TELOMERASE PROTEIN COMPONENT 1 TEP1"/>
    <property type="match status" value="1"/>
</dbReference>
<reference evidence="2 3" key="1">
    <citation type="submission" date="2018-11" db="EMBL/GenBank/DDBJ databases">
        <authorList>
            <consortium name="Pathogen Informatics"/>
        </authorList>
    </citation>
    <scope>NUCLEOTIDE SEQUENCE [LARGE SCALE GENOMIC DNA]</scope>
    <source>
        <strain evidence="2 3">Zambia</strain>
    </source>
</reference>
<dbReference type="Proteomes" id="UP000277204">
    <property type="component" value="Unassembled WGS sequence"/>
</dbReference>
<dbReference type="GO" id="GO:0003720">
    <property type="term" value="F:telomerase activity"/>
    <property type="evidence" value="ECO:0007669"/>
    <property type="project" value="TreeGrafter"/>
</dbReference>
<dbReference type="GO" id="GO:0070034">
    <property type="term" value="F:telomerase RNA binding"/>
    <property type="evidence" value="ECO:0007669"/>
    <property type="project" value="TreeGrafter"/>
</dbReference>
<dbReference type="GO" id="GO:0005697">
    <property type="term" value="C:telomerase holoenzyme complex"/>
    <property type="evidence" value="ECO:0007669"/>
    <property type="project" value="TreeGrafter"/>
</dbReference>